<accession>A0A379TFV6</accession>
<name>A0A379TFV6_SALER</name>
<dbReference type="EMBL" id="UGXG01000002">
    <property type="protein sequence ID" value="SUG48399.1"/>
    <property type="molecule type" value="Genomic_DNA"/>
</dbReference>
<dbReference type="AlphaFoldDB" id="A0A379TFV6"/>
<organism evidence="1 2">
    <name type="scientific">Salmonella enterica subsp. arizonae</name>
    <dbReference type="NCBI Taxonomy" id="59203"/>
    <lineage>
        <taxon>Bacteria</taxon>
        <taxon>Pseudomonadati</taxon>
        <taxon>Pseudomonadota</taxon>
        <taxon>Gammaproteobacteria</taxon>
        <taxon>Enterobacterales</taxon>
        <taxon>Enterobacteriaceae</taxon>
        <taxon>Salmonella</taxon>
    </lineage>
</organism>
<dbReference type="Proteomes" id="UP000254741">
    <property type="component" value="Unassembled WGS sequence"/>
</dbReference>
<reference evidence="1 2" key="1">
    <citation type="submission" date="2018-06" db="EMBL/GenBank/DDBJ databases">
        <authorList>
            <consortium name="Pathogen Informatics"/>
            <person name="Doyle S."/>
        </authorList>
    </citation>
    <scope>NUCLEOTIDE SEQUENCE [LARGE SCALE GENOMIC DNA]</scope>
    <source>
        <strain evidence="1 2">NCTC8297</strain>
    </source>
</reference>
<gene>
    <name evidence="1" type="primary">rlmL_1</name>
    <name evidence="1" type="ORF">NCTC8297_03700</name>
</gene>
<keyword evidence="1" id="KW-0808">Transferase</keyword>
<protein>
    <submittedName>
        <fullName evidence="1">23S rRNA (Guanine-N-2-) -methyl transferase rlmL</fullName>
        <ecNumber evidence="1">2.1.1.173</ecNumber>
    </submittedName>
</protein>
<dbReference type="GO" id="GO:0052915">
    <property type="term" value="F:23S rRNA (guanine(2445)-N(2))-methyltransferase activity"/>
    <property type="evidence" value="ECO:0007669"/>
    <property type="project" value="UniProtKB-EC"/>
</dbReference>
<evidence type="ECO:0000313" key="2">
    <source>
        <dbReference type="Proteomes" id="UP000254741"/>
    </source>
</evidence>
<dbReference type="EC" id="2.1.1.173" evidence="1"/>
<keyword evidence="1" id="KW-0489">Methyltransferase</keyword>
<dbReference type="Gene3D" id="3.40.50.150">
    <property type="entry name" value="Vaccinia Virus protein VP39"/>
    <property type="match status" value="1"/>
</dbReference>
<dbReference type="InterPro" id="IPR029063">
    <property type="entry name" value="SAM-dependent_MTases_sf"/>
</dbReference>
<sequence>MFSNNKRGFRMDLEGLAELGLTAQEITQKTLSPDFARNRQIHNCWLIRAA</sequence>
<evidence type="ECO:0000313" key="1">
    <source>
        <dbReference type="EMBL" id="SUG48399.1"/>
    </source>
</evidence>
<proteinExistence type="predicted"/>